<evidence type="ECO:0000313" key="2">
    <source>
        <dbReference type="Proteomes" id="UP000289856"/>
    </source>
</evidence>
<dbReference type="AlphaFoldDB" id="A0A3T1DF03"/>
<gene>
    <name evidence="1" type="ORF">KCTCHS21_60780</name>
</gene>
<dbReference type="InterPro" id="IPR029021">
    <property type="entry name" value="Prot-tyrosine_phosphatase-like"/>
</dbReference>
<dbReference type="GO" id="GO:0004721">
    <property type="term" value="F:phosphoprotein phosphatase activity"/>
    <property type="evidence" value="ECO:0007669"/>
    <property type="project" value="InterPro"/>
</dbReference>
<dbReference type="EMBL" id="AP019400">
    <property type="protein sequence ID" value="BBI36679.1"/>
    <property type="molecule type" value="Genomic_DNA"/>
</dbReference>
<proteinExistence type="predicted"/>
<organism evidence="1 2">
    <name type="scientific">Cohnella abietis</name>
    <dbReference type="NCBI Taxonomy" id="2507935"/>
    <lineage>
        <taxon>Bacteria</taxon>
        <taxon>Bacillati</taxon>
        <taxon>Bacillota</taxon>
        <taxon>Bacilli</taxon>
        <taxon>Bacillales</taxon>
        <taxon>Paenibacillaceae</taxon>
        <taxon>Cohnella</taxon>
    </lineage>
</organism>
<dbReference type="Gene3D" id="3.90.190.10">
    <property type="entry name" value="Protein tyrosine phosphatase superfamily"/>
    <property type="match status" value="1"/>
</dbReference>
<protein>
    <submittedName>
        <fullName evidence="1">Uncharacterized protein</fullName>
    </submittedName>
</protein>
<name>A0A3T1DF03_9BACL</name>
<dbReference type="KEGG" id="cohn:KCTCHS21_60780"/>
<sequence>MLKLLGVSDSVIMEDYLLTNETLGPKADLILEQLDEQLTPLQREHLQDTFIASADYLNAALEAIGSAYPSWEDYFEQELGITAEKRERILELYLE</sequence>
<dbReference type="Proteomes" id="UP000289856">
    <property type="component" value="Chromosome"/>
</dbReference>
<accession>A0A3T1DF03</accession>
<evidence type="ECO:0000313" key="1">
    <source>
        <dbReference type="EMBL" id="BBI36679.1"/>
    </source>
</evidence>
<keyword evidence="2" id="KW-1185">Reference proteome</keyword>
<dbReference type="SUPFAM" id="SSF52799">
    <property type="entry name" value="(Phosphotyrosine protein) phosphatases II"/>
    <property type="match status" value="1"/>
</dbReference>
<reference evidence="1 2" key="1">
    <citation type="submission" date="2019-01" db="EMBL/GenBank/DDBJ databases">
        <title>Complete genome sequence of Cohnella hallensis HS21 isolated from Korean fir (Abies koreana) rhizospheric soil.</title>
        <authorList>
            <person name="Jiang L."/>
            <person name="Kang S.W."/>
            <person name="Kim S."/>
            <person name="Jung J."/>
            <person name="Kim C.Y."/>
            <person name="Kim D.H."/>
            <person name="Kim S.W."/>
            <person name="Lee J."/>
        </authorList>
    </citation>
    <scope>NUCLEOTIDE SEQUENCE [LARGE SCALE GENOMIC DNA]</scope>
    <source>
        <strain evidence="1 2">HS21</strain>
    </source>
</reference>
<dbReference type="InterPro" id="IPR026893">
    <property type="entry name" value="Tyr/Ser_Pase_IphP-type"/>
</dbReference>
<dbReference type="Pfam" id="PF13350">
    <property type="entry name" value="Y_phosphatase3"/>
    <property type="match status" value="1"/>
</dbReference>